<dbReference type="OrthoDB" id="3170447at2"/>
<dbReference type="InterPro" id="IPR025736">
    <property type="entry name" value="PucR_C-HTH_dom"/>
</dbReference>
<evidence type="ECO:0000313" key="4">
    <source>
        <dbReference type="Proteomes" id="UP000195331"/>
    </source>
</evidence>
<organism evidence="3 4">
    <name type="scientific">Mycobacterium dioxanotrophicus</name>
    <dbReference type="NCBI Taxonomy" id="482462"/>
    <lineage>
        <taxon>Bacteria</taxon>
        <taxon>Bacillati</taxon>
        <taxon>Actinomycetota</taxon>
        <taxon>Actinomycetes</taxon>
        <taxon>Mycobacteriales</taxon>
        <taxon>Mycobacteriaceae</taxon>
        <taxon>Mycobacterium</taxon>
    </lineage>
</organism>
<sequence>MGPTVLDLIEMPHLRLKLRAGGKGVDRHVTWAQASDLSTPWEWMTGGELLMKNGRTLPADVESQIALLRALSDTGTAGLVLGMDPDTPELQQDAVDVADQLGLPILIAPFSAGFTTIGRAVAEANMSDEGRRLAMTERVYTLIQRSVLNPGKGGILDQFSRELRCRLALLDGETGIAVLDGSAEPPERLRRAVVDLIAQRGGMLPGVLHLDADGFRGQIVEVPDPDPTVLVTYDFRGAPPDLVVLQHVATAAGVLLVQQGIRREHRRRRGAETLANLIDLRLGERELARQLDEAGLPAERCVLVAVQGGSSTGERDLHLSLDRHRTSHLLLRRAGLLYALLPAGPQPVAVLRRRLGPDALIGISDPLVAAGRAPAAVREANWAVRDAANMAERQCHYADATMLSVLRDADEAQLVVDRVLGDLLAYDAEHGTTFVETLDTFLRLDKSWQLTANEVGVHRQTVAYRLRRIEEITGRNLAATAHTAELWLALRARDLVIAPDA</sequence>
<dbReference type="Pfam" id="PF13556">
    <property type="entry name" value="HTH_30"/>
    <property type="match status" value="1"/>
</dbReference>
<keyword evidence="4" id="KW-1185">Reference proteome</keyword>
<dbReference type="RefSeq" id="WP_087072625.1">
    <property type="nucleotide sequence ID" value="NZ_CP020809.1"/>
</dbReference>
<dbReference type="InterPro" id="IPR042070">
    <property type="entry name" value="PucR_C-HTH_sf"/>
</dbReference>
<dbReference type="KEGG" id="mdx:BTO20_01020"/>
<reference evidence="3 4" key="1">
    <citation type="submission" date="2017-04" db="EMBL/GenBank/DDBJ databases">
        <title>Whole Genome Sequence of 1,4-Dioxane Degrading Bacterium Mycobacterium dioxanotrophicus PH-06.</title>
        <authorList>
            <person name="He Y."/>
        </authorList>
    </citation>
    <scope>NUCLEOTIDE SEQUENCE [LARGE SCALE GENOMIC DNA]</scope>
    <source>
        <strain evidence="3 4">PH-06</strain>
    </source>
</reference>
<evidence type="ECO:0000313" key="3">
    <source>
        <dbReference type="EMBL" id="ART67365.1"/>
    </source>
</evidence>
<evidence type="ECO:0000259" key="1">
    <source>
        <dbReference type="Pfam" id="PF07905"/>
    </source>
</evidence>
<dbReference type="Gene3D" id="1.10.10.2840">
    <property type="entry name" value="PucR C-terminal helix-turn-helix domain"/>
    <property type="match status" value="1"/>
</dbReference>
<proteinExistence type="predicted"/>
<dbReference type="Pfam" id="PF07905">
    <property type="entry name" value="PucR"/>
    <property type="match status" value="1"/>
</dbReference>
<gene>
    <name evidence="3" type="ORF">BTO20_01020</name>
</gene>
<dbReference type="EMBL" id="CP020809">
    <property type="protein sequence ID" value="ART67365.1"/>
    <property type="molecule type" value="Genomic_DNA"/>
</dbReference>
<name>A0A1Y0BWU4_9MYCO</name>
<accession>A0A1Y0BWU4</accession>
<dbReference type="Proteomes" id="UP000195331">
    <property type="component" value="Chromosome"/>
</dbReference>
<protein>
    <submittedName>
        <fullName evidence="3">Regulator of polyketide synthase expression</fullName>
    </submittedName>
</protein>
<feature type="domain" description="Purine catabolism PurC-like" evidence="1">
    <location>
        <begin position="7"/>
        <end position="123"/>
    </location>
</feature>
<evidence type="ECO:0000259" key="2">
    <source>
        <dbReference type="Pfam" id="PF13556"/>
    </source>
</evidence>
<dbReference type="InterPro" id="IPR051448">
    <property type="entry name" value="CdaR-like_regulators"/>
</dbReference>
<dbReference type="PANTHER" id="PTHR33744">
    <property type="entry name" value="CARBOHYDRATE DIACID REGULATOR"/>
    <property type="match status" value="1"/>
</dbReference>
<dbReference type="PANTHER" id="PTHR33744:SF1">
    <property type="entry name" value="DNA-BINDING TRANSCRIPTIONAL ACTIVATOR ADER"/>
    <property type="match status" value="1"/>
</dbReference>
<feature type="domain" description="PucR C-terminal helix-turn-helix" evidence="2">
    <location>
        <begin position="435"/>
        <end position="492"/>
    </location>
</feature>
<dbReference type="AlphaFoldDB" id="A0A1Y0BWU4"/>
<dbReference type="InterPro" id="IPR012914">
    <property type="entry name" value="PucR_dom"/>
</dbReference>